<feature type="compositionally biased region" description="Low complexity" evidence="7">
    <location>
        <begin position="663"/>
        <end position="674"/>
    </location>
</feature>
<feature type="domain" description="ABC transmembrane type-1" evidence="10">
    <location>
        <begin position="20"/>
        <end position="303"/>
    </location>
</feature>
<feature type="compositionally biased region" description="Low complexity" evidence="7">
    <location>
        <begin position="569"/>
        <end position="581"/>
    </location>
</feature>
<dbReference type="PROSITE" id="PS50893">
    <property type="entry name" value="ABC_TRANSPORTER_2"/>
    <property type="match status" value="1"/>
</dbReference>
<sequence length="674" mass="69224">MKPVDPRLLRYAGATRWFLAASVALGVAGAALVIAQALLIARIVVGAFQHGEGLSGTAWPLGLLAAVSVGRGLVSWLTELAAHRASASVKSTLRRQLLARAGELGPGWVAAQRSGELVALATRGVDALDDYFARYLPQLVLAVVVPVAVLGRIVTADWLSAAVIAGTLPLIPLFMVLIGWATQNRMDRQWALLGRLSHHFLDVVAGLPTLKVFGRAKAQAEAVRRITDQYRRATLRTLRIAFVSSFALELLSTLSVALVAVAIGMRLVRGELDLSTGLVVLVLAPEAYLPIRQVGTHYHASVEGLAAADRIFAVLETPAPARGTAAVPAGPSLVLAGLTTGHESPVVEDFSLTVSPGEIVALTGPSGVGKSTLLDTVLGFVRPSAGTVSIGGVGLADADPAAWHARIAWVPQRPYLFAGTVADNVRLAAPEASARQVRTALEAAHAWDFVAALPQGQDTVLGENGQGLSAGQRQRIALARAVLADRPIVLLDEPTANLDGDSEAAIVAAVRALARDRAVLLTAHRPALAALATRVVPLRPRPTPATPTQARCPEGPSATRVLTRVPAPEAADDSLPAPLDAQRPGTGPVRTHVSGRAVPGPTEVNGLVDTGGSRVTPSRSAGASAGVGTGGSGPGLVQADVSGRAVPGPTQVNGLVGTGGSRGTPSRSAGASAG</sequence>
<feature type="non-terminal residue" evidence="11">
    <location>
        <position position="674"/>
    </location>
</feature>
<proteinExistence type="predicted"/>
<keyword evidence="12" id="KW-1185">Reference proteome</keyword>
<name>A0ABW1G1Q5_9ACTN</name>
<dbReference type="NCBIfam" id="TIGR02857">
    <property type="entry name" value="CydD"/>
    <property type="match status" value="1"/>
</dbReference>
<organism evidence="11 12">
    <name type="scientific">Streptacidiphilus monticola</name>
    <dbReference type="NCBI Taxonomy" id="2161674"/>
    <lineage>
        <taxon>Bacteria</taxon>
        <taxon>Bacillati</taxon>
        <taxon>Actinomycetota</taxon>
        <taxon>Actinomycetes</taxon>
        <taxon>Kitasatosporales</taxon>
        <taxon>Streptomycetaceae</taxon>
        <taxon>Streptacidiphilus</taxon>
    </lineage>
</organism>
<dbReference type="SUPFAM" id="SSF90123">
    <property type="entry name" value="ABC transporter transmembrane region"/>
    <property type="match status" value="1"/>
</dbReference>
<evidence type="ECO:0000256" key="3">
    <source>
        <dbReference type="ARBA" id="ARBA00022741"/>
    </source>
</evidence>
<dbReference type="Pfam" id="PF00664">
    <property type="entry name" value="ABC_membrane"/>
    <property type="match status" value="1"/>
</dbReference>
<dbReference type="PROSITE" id="PS50929">
    <property type="entry name" value="ABC_TM1F"/>
    <property type="match status" value="1"/>
</dbReference>
<dbReference type="Pfam" id="PF00005">
    <property type="entry name" value="ABC_tran"/>
    <property type="match status" value="1"/>
</dbReference>
<feature type="domain" description="ABC transporter" evidence="9">
    <location>
        <begin position="328"/>
        <end position="565"/>
    </location>
</feature>
<dbReference type="Gene3D" id="1.20.1560.10">
    <property type="entry name" value="ABC transporter type 1, transmembrane domain"/>
    <property type="match status" value="1"/>
</dbReference>
<feature type="transmembrane region" description="Helical" evidence="8">
    <location>
        <begin position="160"/>
        <end position="181"/>
    </location>
</feature>
<gene>
    <name evidence="11" type="primary">cydD</name>
    <name evidence="11" type="ORF">ACFP3V_09455</name>
</gene>
<dbReference type="InterPro" id="IPR003593">
    <property type="entry name" value="AAA+_ATPase"/>
</dbReference>
<evidence type="ECO:0000313" key="12">
    <source>
        <dbReference type="Proteomes" id="UP001596174"/>
    </source>
</evidence>
<accession>A0ABW1G1Q5</accession>
<feature type="transmembrane region" description="Helical" evidence="8">
    <location>
        <begin position="135"/>
        <end position="154"/>
    </location>
</feature>
<dbReference type="Proteomes" id="UP001596174">
    <property type="component" value="Unassembled WGS sequence"/>
</dbReference>
<reference evidence="12" key="1">
    <citation type="journal article" date="2019" name="Int. J. Syst. Evol. Microbiol.">
        <title>The Global Catalogue of Microorganisms (GCM) 10K type strain sequencing project: providing services to taxonomists for standard genome sequencing and annotation.</title>
        <authorList>
            <consortium name="The Broad Institute Genomics Platform"/>
            <consortium name="The Broad Institute Genome Sequencing Center for Infectious Disease"/>
            <person name="Wu L."/>
            <person name="Ma J."/>
        </authorList>
    </citation>
    <scope>NUCLEOTIDE SEQUENCE [LARGE SCALE GENOMIC DNA]</scope>
    <source>
        <strain evidence="12">JCM 4816</strain>
    </source>
</reference>
<dbReference type="InterPro" id="IPR036640">
    <property type="entry name" value="ABC1_TM_sf"/>
</dbReference>
<dbReference type="InterPro" id="IPR011527">
    <property type="entry name" value="ABC1_TM_dom"/>
</dbReference>
<feature type="region of interest" description="Disordered" evidence="7">
    <location>
        <begin position="569"/>
        <end position="674"/>
    </location>
</feature>
<dbReference type="PANTHER" id="PTHR24221:SF590">
    <property type="entry name" value="COMPONENT LINKED WITH THE ASSEMBLY OF CYTOCHROME' TRANSPORT TRANSMEMBRANE ATP-BINDING PROTEIN ABC TRANSPORTER CYDD-RELATED"/>
    <property type="match status" value="1"/>
</dbReference>
<keyword evidence="2 8" id="KW-0812">Transmembrane</keyword>
<evidence type="ECO:0000256" key="6">
    <source>
        <dbReference type="ARBA" id="ARBA00023136"/>
    </source>
</evidence>
<evidence type="ECO:0000259" key="9">
    <source>
        <dbReference type="PROSITE" id="PS50893"/>
    </source>
</evidence>
<dbReference type="PROSITE" id="PS00211">
    <property type="entry name" value="ABC_TRANSPORTER_1"/>
    <property type="match status" value="1"/>
</dbReference>
<evidence type="ECO:0000256" key="2">
    <source>
        <dbReference type="ARBA" id="ARBA00022692"/>
    </source>
</evidence>
<evidence type="ECO:0000259" key="10">
    <source>
        <dbReference type="PROSITE" id="PS50929"/>
    </source>
</evidence>
<evidence type="ECO:0000256" key="8">
    <source>
        <dbReference type="SAM" id="Phobius"/>
    </source>
</evidence>
<keyword evidence="4" id="KW-0067">ATP-binding</keyword>
<protein>
    <submittedName>
        <fullName evidence="11">Thiol reductant ABC exporter subunit CydD</fullName>
    </submittedName>
</protein>
<feature type="transmembrane region" description="Helical" evidence="8">
    <location>
        <begin position="57"/>
        <end position="77"/>
    </location>
</feature>
<dbReference type="InterPro" id="IPR014216">
    <property type="entry name" value="ABC_transptr_CydD"/>
</dbReference>
<dbReference type="EMBL" id="JBHSQJ010000034">
    <property type="protein sequence ID" value="MFC5907447.1"/>
    <property type="molecule type" value="Genomic_DNA"/>
</dbReference>
<dbReference type="InterPro" id="IPR017871">
    <property type="entry name" value="ABC_transporter-like_CS"/>
</dbReference>
<dbReference type="InterPro" id="IPR039421">
    <property type="entry name" value="Type_1_exporter"/>
</dbReference>
<evidence type="ECO:0000256" key="7">
    <source>
        <dbReference type="SAM" id="MobiDB-lite"/>
    </source>
</evidence>
<evidence type="ECO:0000256" key="1">
    <source>
        <dbReference type="ARBA" id="ARBA00004651"/>
    </source>
</evidence>
<evidence type="ECO:0000313" key="11">
    <source>
        <dbReference type="EMBL" id="MFC5907447.1"/>
    </source>
</evidence>
<evidence type="ECO:0000256" key="5">
    <source>
        <dbReference type="ARBA" id="ARBA00022989"/>
    </source>
</evidence>
<keyword evidence="3" id="KW-0547">Nucleotide-binding</keyword>
<comment type="caution">
    <text evidence="11">The sequence shown here is derived from an EMBL/GenBank/DDBJ whole genome shotgun (WGS) entry which is preliminary data.</text>
</comment>
<feature type="transmembrane region" description="Helical" evidence="8">
    <location>
        <begin position="17"/>
        <end position="45"/>
    </location>
</feature>
<dbReference type="PANTHER" id="PTHR24221">
    <property type="entry name" value="ATP-BINDING CASSETTE SUB-FAMILY B"/>
    <property type="match status" value="1"/>
</dbReference>
<dbReference type="CDD" id="cd18584">
    <property type="entry name" value="ABC_6TM_AarD_CydD"/>
    <property type="match status" value="1"/>
</dbReference>
<comment type="subcellular location">
    <subcellularLocation>
        <location evidence="1">Cell membrane</location>
        <topology evidence="1">Multi-pass membrane protein</topology>
    </subcellularLocation>
</comment>
<dbReference type="SUPFAM" id="SSF52540">
    <property type="entry name" value="P-loop containing nucleoside triphosphate hydrolases"/>
    <property type="match status" value="1"/>
</dbReference>
<feature type="compositionally biased region" description="Gly residues" evidence="7">
    <location>
        <begin position="625"/>
        <end position="634"/>
    </location>
</feature>
<dbReference type="InterPro" id="IPR027417">
    <property type="entry name" value="P-loop_NTPase"/>
</dbReference>
<dbReference type="RefSeq" id="WP_380581885.1">
    <property type="nucleotide sequence ID" value="NZ_JBHSQJ010000034.1"/>
</dbReference>
<dbReference type="InterPro" id="IPR003439">
    <property type="entry name" value="ABC_transporter-like_ATP-bd"/>
</dbReference>
<keyword evidence="5 8" id="KW-1133">Transmembrane helix</keyword>
<dbReference type="SMART" id="SM00382">
    <property type="entry name" value="AAA"/>
    <property type="match status" value="1"/>
</dbReference>
<keyword evidence="6 8" id="KW-0472">Membrane</keyword>
<feature type="transmembrane region" description="Helical" evidence="8">
    <location>
        <begin position="240"/>
        <end position="265"/>
    </location>
</feature>
<dbReference type="Gene3D" id="3.40.50.300">
    <property type="entry name" value="P-loop containing nucleotide triphosphate hydrolases"/>
    <property type="match status" value="1"/>
</dbReference>
<evidence type="ECO:0000256" key="4">
    <source>
        <dbReference type="ARBA" id="ARBA00022840"/>
    </source>
</evidence>